<dbReference type="Proteomes" id="UP001295740">
    <property type="component" value="Unassembled WGS sequence"/>
</dbReference>
<sequence>MDRTGKEPSPHGSTPTTKSSASDGMGNQENLPMHTSRPLSCWRFLPLYTFLYSIELTAYAYIVGAPYILYALIRNLWVLFTTMATEGLGLGLVAIPILLAVAAGWFVMLATCAFAFTRATLLPGTRTRPWSWRAWSLLAVLPMLRDLEFRSLSPAPSLEGMAEKGLIRTPNQNATATDPEPQYYDLARTDGSEKHAGSERTELSPCRLRRKVKAWEGKVISAVERCATWKFEESREVTKSRSHKVE</sequence>
<name>A0AAI8V795_9PEZI</name>
<gene>
    <name evidence="3" type="ORF">KHLLAP_LOCUS2766</name>
</gene>
<evidence type="ECO:0000313" key="3">
    <source>
        <dbReference type="EMBL" id="CAJ2502298.1"/>
    </source>
</evidence>
<keyword evidence="2" id="KW-0812">Transmembrane</keyword>
<feature type="compositionally biased region" description="Polar residues" evidence="1">
    <location>
        <begin position="11"/>
        <end position="27"/>
    </location>
</feature>
<accession>A0AAI8V795</accession>
<evidence type="ECO:0000313" key="4">
    <source>
        <dbReference type="Proteomes" id="UP001295740"/>
    </source>
</evidence>
<keyword evidence="2" id="KW-0472">Membrane</keyword>
<organism evidence="3 4">
    <name type="scientific">Anthostomella pinea</name>
    <dbReference type="NCBI Taxonomy" id="933095"/>
    <lineage>
        <taxon>Eukaryota</taxon>
        <taxon>Fungi</taxon>
        <taxon>Dikarya</taxon>
        <taxon>Ascomycota</taxon>
        <taxon>Pezizomycotina</taxon>
        <taxon>Sordariomycetes</taxon>
        <taxon>Xylariomycetidae</taxon>
        <taxon>Xylariales</taxon>
        <taxon>Xylariaceae</taxon>
        <taxon>Anthostomella</taxon>
    </lineage>
</organism>
<feature type="region of interest" description="Disordered" evidence="1">
    <location>
        <begin position="1"/>
        <end position="27"/>
    </location>
</feature>
<evidence type="ECO:0000256" key="1">
    <source>
        <dbReference type="SAM" id="MobiDB-lite"/>
    </source>
</evidence>
<reference evidence="3" key="1">
    <citation type="submission" date="2023-10" db="EMBL/GenBank/DDBJ databases">
        <authorList>
            <person name="Hackl T."/>
        </authorList>
    </citation>
    <scope>NUCLEOTIDE SEQUENCE</scope>
</reference>
<dbReference type="EMBL" id="CAUWAG010000004">
    <property type="protein sequence ID" value="CAJ2502298.1"/>
    <property type="molecule type" value="Genomic_DNA"/>
</dbReference>
<comment type="caution">
    <text evidence="3">The sequence shown here is derived from an EMBL/GenBank/DDBJ whole genome shotgun (WGS) entry which is preliminary data.</text>
</comment>
<evidence type="ECO:0000256" key="2">
    <source>
        <dbReference type="SAM" id="Phobius"/>
    </source>
</evidence>
<keyword evidence="4" id="KW-1185">Reference proteome</keyword>
<feature type="transmembrane region" description="Helical" evidence="2">
    <location>
        <begin position="47"/>
        <end position="73"/>
    </location>
</feature>
<dbReference type="AlphaFoldDB" id="A0AAI8V795"/>
<protein>
    <submittedName>
        <fullName evidence="3">Uu.00g096920.m01.CDS01</fullName>
    </submittedName>
</protein>
<proteinExistence type="predicted"/>
<keyword evidence="2" id="KW-1133">Transmembrane helix</keyword>
<feature type="transmembrane region" description="Helical" evidence="2">
    <location>
        <begin position="93"/>
        <end position="116"/>
    </location>
</feature>